<gene>
    <name evidence="1" type="ORF">KIW84_052590</name>
</gene>
<reference evidence="1 2" key="1">
    <citation type="journal article" date="2022" name="Nat. Genet.">
        <title>Improved pea reference genome and pan-genome highlight genomic features and evolutionary characteristics.</title>
        <authorList>
            <person name="Yang T."/>
            <person name="Liu R."/>
            <person name="Luo Y."/>
            <person name="Hu S."/>
            <person name="Wang D."/>
            <person name="Wang C."/>
            <person name="Pandey M.K."/>
            <person name="Ge S."/>
            <person name="Xu Q."/>
            <person name="Li N."/>
            <person name="Li G."/>
            <person name="Huang Y."/>
            <person name="Saxena R.K."/>
            <person name="Ji Y."/>
            <person name="Li M."/>
            <person name="Yan X."/>
            <person name="He Y."/>
            <person name="Liu Y."/>
            <person name="Wang X."/>
            <person name="Xiang C."/>
            <person name="Varshney R.K."/>
            <person name="Ding H."/>
            <person name="Gao S."/>
            <person name="Zong X."/>
        </authorList>
    </citation>
    <scope>NUCLEOTIDE SEQUENCE [LARGE SCALE GENOMIC DNA]</scope>
    <source>
        <strain evidence="1 2">cv. Zhongwan 6</strain>
    </source>
</reference>
<comment type="caution">
    <text evidence="1">The sequence shown here is derived from an EMBL/GenBank/DDBJ whole genome shotgun (WGS) entry which is preliminary data.</text>
</comment>
<evidence type="ECO:0000313" key="1">
    <source>
        <dbReference type="EMBL" id="KAI5405893.1"/>
    </source>
</evidence>
<dbReference type="Proteomes" id="UP001058974">
    <property type="component" value="Chromosome 5"/>
</dbReference>
<accession>A0A9D5AF32</accession>
<sequence>MKLLYLSQYRVTIIFGKYLGIPRKFIWGDSGDHWKIHVVGWETLTKPKALSGIGLTNLEDFNAVCLIKLGWKIINNSKEILCNILQDKYRNKENDELTRYRGAYSIIWKEIIKNIPKLLQYRSWSIGDSKTINIRTDNRLGKDLCLDNLEVTIPYDLLAVKGWLDKLRSCLPPSLRQDPDVFVVAGTGNGDFL</sequence>
<name>A0A9D5AF32_PEA</name>
<proteinExistence type="predicted"/>
<organism evidence="1 2">
    <name type="scientific">Pisum sativum</name>
    <name type="common">Garden pea</name>
    <name type="synonym">Lathyrus oleraceus</name>
    <dbReference type="NCBI Taxonomy" id="3888"/>
    <lineage>
        <taxon>Eukaryota</taxon>
        <taxon>Viridiplantae</taxon>
        <taxon>Streptophyta</taxon>
        <taxon>Embryophyta</taxon>
        <taxon>Tracheophyta</taxon>
        <taxon>Spermatophyta</taxon>
        <taxon>Magnoliopsida</taxon>
        <taxon>eudicotyledons</taxon>
        <taxon>Gunneridae</taxon>
        <taxon>Pentapetalae</taxon>
        <taxon>rosids</taxon>
        <taxon>fabids</taxon>
        <taxon>Fabales</taxon>
        <taxon>Fabaceae</taxon>
        <taxon>Papilionoideae</taxon>
        <taxon>50 kb inversion clade</taxon>
        <taxon>NPAAA clade</taxon>
        <taxon>Hologalegina</taxon>
        <taxon>IRL clade</taxon>
        <taxon>Fabeae</taxon>
        <taxon>Lathyrus</taxon>
    </lineage>
</organism>
<dbReference type="EMBL" id="JAMSHJ010000005">
    <property type="protein sequence ID" value="KAI5405893.1"/>
    <property type="molecule type" value="Genomic_DNA"/>
</dbReference>
<protein>
    <submittedName>
        <fullName evidence="1">Uncharacterized protein</fullName>
    </submittedName>
</protein>
<dbReference type="Gramene" id="Psat05G0259000-T1">
    <property type="protein sequence ID" value="KAI5405893.1"/>
    <property type="gene ID" value="KIW84_052590"/>
</dbReference>
<keyword evidence="2" id="KW-1185">Reference proteome</keyword>
<dbReference type="AlphaFoldDB" id="A0A9D5AF32"/>
<evidence type="ECO:0000313" key="2">
    <source>
        <dbReference type="Proteomes" id="UP001058974"/>
    </source>
</evidence>